<reference evidence="4" key="1">
    <citation type="submission" date="2020-10" db="EMBL/GenBank/DDBJ databases">
        <title>Taxonomic study of unclassified bacteria belonging to the class Ktedonobacteria.</title>
        <authorList>
            <person name="Yabe S."/>
            <person name="Wang C.M."/>
            <person name="Zheng Y."/>
            <person name="Sakai Y."/>
            <person name="Cavaletti L."/>
            <person name="Monciardini P."/>
            <person name="Donadio S."/>
        </authorList>
    </citation>
    <scope>NUCLEOTIDE SEQUENCE</scope>
    <source>
        <strain evidence="4">SOSP1-1</strain>
    </source>
</reference>
<keyword evidence="3" id="KW-1133">Transmembrane helix</keyword>
<dbReference type="Gene3D" id="1.10.1760.20">
    <property type="match status" value="1"/>
</dbReference>
<organism evidence="4 5">
    <name type="scientific">Ktedonospora formicarum</name>
    <dbReference type="NCBI Taxonomy" id="2778364"/>
    <lineage>
        <taxon>Bacteria</taxon>
        <taxon>Bacillati</taxon>
        <taxon>Chloroflexota</taxon>
        <taxon>Ktedonobacteria</taxon>
        <taxon>Ktedonobacterales</taxon>
        <taxon>Ktedonobacteraceae</taxon>
        <taxon>Ktedonospora</taxon>
    </lineage>
</organism>
<dbReference type="InterPro" id="IPR003784">
    <property type="entry name" value="BioY"/>
</dbReference>
<feature type="transmembrane region" description="Helical" evidence="3">
    <location>
        <begin position="99"/>
        <end position="124"/>
    </location>
</feature>
<sequence>MITSPKSTIVDYIVPGRGSSRAVALLRDGLLILGVSILMALSVRARIYLPFTPVPLTLQTFLVLLAGAALGSKRGALAMLLYLAEGAAGLPVFTTGGGLASLVGLTAGYLWSYPVAAFVVGWLCERGMDRSYLTSIFAMLPGAILNLAVGTLWLAILGLPAAHGIDHGFVTAMLAGFVPFIPGEAIKMVIAAALLPTAWMVVRRTNKVS</sequence>
<dbReference type="PIRSF" id="PIRSF016661">
    <property type="entry name" value="BioY"/>
    <property type="match status" value="1"/>
</dbReference>
<dbReference type="PANTHER" id="PTHR34295:SF1">
    <property type="entry name" value="BIOTIN TRANSPORTER BIOY"/>
    <property type="match status" value="1"/>
</dbReference>
<feature type="transmembrane region" description="Helical" evidence="3">
    <location>
        <begin position="136"/>
        <end position="165"/>
    </location>
</feature>
<keyword evidence="2 3" id="KW-0472">Membrane</keyword>
<name>A0A8J3I0M3_9CHLR</name>
<keyword evidence="2" id="KW-1003">Cell membrane</keyword>
<accession>A0A8J3I0M3</accession>
<keyword evidence="3" id="KW-0812">Transmembrane</keyword>
<evidence type="ECO:0000313" key="5">
    <source>
        <dbReference type="Proteomes" id="UP000612362"/>
    </source>
</evidence>
<protein>
    <recommendedName>
        <fullName evidence="2">Biotin transporter</fullName>
    </recommendedName>
</protein>
<feature type="transmembrane region" description="Helical" evidence="3">
    <location>
        <begin position="47"/>
        <end position="68"/>
    </location>
</feature>
<proteinExistence type="inferred from homology"/>
<keyword evidence="2" id="KW-0813">Transport</keyword>
<gene>
    <name evidence="4" type="ORF">KSX_08770</name>
</gene>
<evidence type="ECO:0000256" key="1">
    <source>
        <dbReference type="ARBA" id="ARBA00010692"/>
    </source>
</evidence>
<dbReference type="PANTHER" id="PTHR34295">
    <property type="entry name" value="BIOTIN TRANSPORTER BIOY"/>
    <property type="match status" value="1"/>
</dbReference>
<evidence type="ECO:0000313" key="4">
    <source>
        <dbReference type="EMBL" id="GHO42714.1"/>
    </source>
</evidence>
<comment type="caution">
    <text evidence="4">The sequence shown here is derived from an EMBL/GenBank/DDBJ whole genome shotgun (WGS) entry which is preliminary data.</text>
</comment>
<evidence type="ECO:0000256" key="3">
    <source>
        <dbReference type="SAM" id="Phobius"/>
    </source>
</evidence>
<dbReference type="Pfam" id="PF02632">
    <property type="entry name" value="BioY"/>
    <property type="match status" value="1"/>
</dbReference>
<dbReference type="GO" id="GO:0005886">
    <property type="term" value="C:plasma membrane"/>
    <property type="evidence" value="ECO:0007669"/>
    <property type="project" value="UniProtKB-SubCell"/>
</dbReference>
<feature type="transmembrane region" description="Helical" evidence="3">
    <location>
        <begin position="75"/>
        <end position="93"/>
    </location>
</feature>
<dbReference type="Proteomes" id="UP000612362">
    <property type="component" value="Unassembled WGS sequence"/>
</dbReference>
<comment type="subcellular location">
    <subcellularLocation>
        <location evidence="2">Cell membrane</location>
        <topology evidence="2">Multi-pass membrane protein</topology>
    </subcellularLocation>
</comment>
<keyword evidence="5" id="KW-1185">Reference proteome</keyword>
<dbReference type="RefSeq" id="WP_220192225.1">
    <property type="nucleotide sequence ID" value="NZ_BNJF01000001.1"/>
</dbReference>
<dbReference type="AlphaFoldDB" id="A0A8J3I0M3"/>
<dbReference type="EMBL" id="BNJF01000001">
    <property type="protein sequence ID" value="GHO42714.1"/>
    <property type="molecule type" value="Genomic_DNA"/>
</dbReference>
<feature type="transmembrane region" description="Helical" evidence="3">
    <location>
        <begin position="21"/>
        <end position="41"/>
    </location>
</feature>
<dbReference type="GO" id="GO:0015225">
    <property type="term" value="F:biotin transmembrane transporter activity"/>
    <property type="evidence" value="ECO:0007669"/>
    <property type="project" value="UniProtKB-UniRule"/>
</dbReference>
<evidence type="ECO:0000256" key="2">
    <source>
        <dbReference type="PIRNR" id="PIRNR016661"/>
    </source>
</evidence>
<comment type="similarity">
    <text evidence="1 2">Belongs to the BioY family.</text>
</comment>